<evidence type="ECO:0000313" key="3">
    <source>
        <dbReference type="Proteomes" id="UP000540989"/>
    </source>
</evidence>
<dbReference type="Gene3D" id="2.40.10.220">
    <property type="entry name" value="predicted glycosyltransferase like domains"/>
    <property type="match status" value="1"/>
</dbReference>
<sequence length="112" mass="12370">MNGFRKEKRAEVRLPIEIGTSVTLRDWPLPNPAMTVNLNSNGALLRFAEPISLELGDVIMCDFAETEVDIKNGAPAHWGRGEVVRVSGNDVALQFLESSFFVGTRKKREVAA</sequence>
<accession>A0A7W7ZEC3</accession>
<evidence type="ECO:0000259" key="1">
    <source>
        <dbReference type="Pfam" id="PF07238"/>
    </source>
</evidence>
<dbReference type="InterPro" id="IPR009875">
    <property type="entry name" value="PilZ_domain"/>
</dbReference>
<dbReference type="RefSeq" id="WP_184217961.1">
    <property type="nucleotide sequence ID" value="NZ_JACHIP010000004.1"/>
</dbReference>
<feature type="domain" description="PilZ" evidence="1">
    <location>
        <begin position="7"/>
        <end position="97"/>
    </location>
</feature>
<gene>
    <name evidence="2" type="ORF">HDF16_003073</name>
</gene>
<dbReference type="GO" id="GO:0035438">
    <property type="term" value="F:cyclic-di-GMP binding"/>
    <property type="evidence" value="ECO:0007669"/>
    <property type="project" value="InterPro"/>
</dbReference>
<name>A0A7W7ZEC3_9BACT</name>
<keyword evidence="3" id="KW-1185">Reference proteome</keyword>
<reference evidence="2 3" key="1">
    <citation type="submission" date="2020-08" db="EMBL/GenBank/DDBJ databases">
        <title>Genomic Encyclopedia of Type Strains, Phase IV (KMG-V): Genome sequencing to study the core and pangenomes of soil and plant-associated prokaryotes.</title>
        <authorList>
            <person name="Whitman W."/>
        </authorList>
    </citation>
    <scope>NUCLEOTIDE SEQUENCE [LARGE SCALE GENOMIC DNA]</scope>
    <source>
        <strain evidence="2 3">M8UP14</strain>
    </source>
</reference>
<dbReference type="Pfam" id="PF07238">
    <property type="entry name" value="PilZ"/>
    <property type="match status" value="1"/>
</dbReference>
<dbReference type="Proteomes" id="UP000540989">
    <property type="component" value="Unassembled WGS sequence"/>
</dbReference>
<protein>
    <recommendedName>
        <fullName evidence="1">PilZ domain-containing protein</fullName>
    </recommendedName>
</protein>
<organism evidence="2 3">
    <name type="scientific">Granulicella aggregans</name>
    <dbReference type="NCBI Taxonomy" id="474949"/>
    <lineage>
        <taxon>Bacteria</taxon>
        <taxon>Pseudomonadati</taxon>
        <taxon>Acidobacteriota</taxon>
        <taxon>Terriglobia</taxon>
        <taxon>Terriglobales</taxon>
        <taxon>Acidobacteriaceae</taxon>
        <taxon>Granulicella</taxon>
    </lineage>
</organism>
<proteinExistence type="predicted"/>
<dbReference type="EMBL" id="JACHIP010000004">
    <property type="protein sequence ID" value="MBB5058359.1"/>
    <property type="molecule type" value="Genomic_DNA"/>
</dbReference>
<dbReference type="SUPFAM" id="SSF141371">
    <property type="entry name" value="PilZ domain-like"/>
    <property type="match status" value="1"/>
</dbReference>
<evidence type="ECO:0000313" key="2">
    <source>
        <dbReference type="EMBL" id="MBB5058359.1"/>
    </source>
</evidence>
<comment type="caution">
    <text evidence="2">The sequence shown here is derived from an EMBL/GenBank/DDBJ whole genome shotgun (WGS) entry which is preliminary data.</text>
</comment>
<dbReference type="AlphaFoldDB" id="A0A7W7ZEC3"/>